<dbReference type="PRINTS" id="PR01041">
    <property type="entry name" value="TRNASYNTHMET"/>
</dbReference>
<evidence type="ECO:0000256" key="13">
    <source>
        <dbReference type="HAMAP-Rule" id="MF_01228"/>
    </source>
</evidence>
<dbReference type="Proteomes" id="UP001169066">
    <property type="component" value="Unassembled WGS sequence"/>
</dbReference>
<dbReference type="Gene3D" id="3.40.50.620">
    <property type="entry name" value="HUPs"/>
    <property type="match status" value="1"/>
</dbReference>
<evidence type="ECO:0000256" key="5">
    <source>
        <dbReference type="ARBA" id="ARBA00022555"/>
    </source>
</evidence>
<dbReference type="SUPFAM" id="SSF52374">
    <property type="entry name" value="Nucleotidylyl transferase"/>
    <property type="match status" value="1"/>
</dbReference>
<keyword evidence="10 13" id="KW-0648">Protein biosynthesis</keyword>
<dbReference type="SUPFAM" id="SSF47323">
    <property type="entry name" value="Anticodon-binding domain of a subclass of class I aminoacyl-tRNA synthetases"/>
    <property type="match status" value="1"/>
</dbReference>
<evidence type="ECO:0000259" key="15">
    <source>
        <dbReference type="PROSITE" id="PS50886"/>
    </source>
</evidence>
<keyword evidence="5 13" id="KW-0820">tRNA-binding</keyword>
<feature type="binding site" evidence="13">
    <location>
        <position position="157"/>
    </location>
    <ligand>
        <name>Zn(2+)</name>
        <dbReference type="ChEBI" id="CHEBI:29105"/>
    </ligand>
</feature>
<dbReference type="CDD" id="cd00814">
    <property type="entry name" value="MetRS_core"/>
    <property type="match status" value="1"/>
</dbReference>
<dbReference type="PROSITE" id="PS50886">
    <property type="entry name" value="TRBD"/>
    <property type="match status" value="1"/>
</dbReference>
<feature type="binding site" evidence="13">
    <location>
        <position position="154"/>
    </location>
    <ligand>
        <name>Zn(2+)</name>
        <dbReference type="ChEBI" id="CHEBI:29105"/>
    </ligand>
</feature>
<evidence type="ECO:0000256" key="9">
    <source>
        <dbReference type="ARBA" id="ARBA00022884"/>
    </source>
</evidence>
<reference evidence="16" key="1">
    <citation type="submission" date="2023-01" db="EMBL/GenBank/DDBJ databases">
        <title>Sulfurovum sp. XTW-4 genome assembly.</title>
        <authorList>
            <person name="Wang J."/>
        </authorList>
    </citation>
    <scope>NUCLEOTIDE SEQUENCE</scope>
    <source>
        <strain evidence="16">XTW-4</strain>
    </source>
</reference>
<dbReference type="CDD" id="cd02800">
    <property type="entry name" value="tRNA_bind_EcMetRS_like"/>
    <property type="match status" value="1"/>
</dbReference>
<dbReference type="InterPro" id="IPR014758">
    <property type="entry name" value="Met-tRNA_synth"/>
</dbReference>
<dbReference type="PANTHER" id="PTHR43326">
    <property type="entry name" value="METHIONYL-TRNA SYNTHETASE"/>
    <property type="match status" value="1"/>
</dbReference>
<dbReference type="GO" id="GO:0004825">
    <property type="term" value="F:methionine-tRNA ligase activity"/>
    <property type="evidence" value="ECO:0007669"/>
    <property type="project" value="UniProtKB-EC"/>
</dbReference>
<keyword evidence="13" id="KW-0862">Zinc</keyword>
<dbReference type="SUPFAM" id="SSF50249">
    <property type="entry name" value="Nucleic acid-binding proteins"/>
    <property type="match status" value="1"/>
</dbReference>
<dbReference type="InterPro" id="IPR012340">
    <property type="entry name" value="NA-bd_OB-fold"/>
</dbReference>
<keyword evidence="9 13" id="KW-0694">RNA-binding</keyword>
<feature type="compositionally biased region" description="Basic and acidic residues" evidence="14">
    <location>
        <begin position="527"/>
        <end position="546"/>
    </location>
</feature>
<dbReference type="EMBL" id="JAQIBC010000010">
    <property type="protein sequence ID" value="MDM5264624.1"/>
    <property type="molecule type" value="Genomic_DNA"/>
</dbReference>
<dbReference type="Pfam" id="PF01588">
    <property type="entry name" value="tRNA_bind"/>
    <property type="match status" value="1"/>
</dbReference>
<organism evidence="16 17">
    <name type="scientific">Sulfurovum xiamenensis</name>
    <dbReference type="NCBI Taxonomy" id="3019066"/>
    <lineage>
        <taxon>Bacteria</taxon>
        <taxon>Pseudomonadati</taxon>
        <taxon>Campylobacterota</taxon>
        <taxon>Epsilonproteobacteria</taxon>
        <taxon>Campylobacterales</taxon>
        <taxon>Sulfurovaceae</taxon>
        <taxon>Sulfurovum</taxon>
    </lineage>
</organism>
<feature type="short sequence motif" description="'KMSKS' region" evidence="13">
    <location>
        <begin position="307"/>
        <end position="311"/>
    </location>
</feature>
<feature type="short sequence motif" description="'HIGH' region" evidence="13">
    <location>
        <begin position="21"/>
        <end position="31"/>
    </location>
</feature>
<keyword evidence="6 13" id="KW-0436">Ligase</keyword>
<comment type="subcellular location">
    <subcellularLocation>
        <location evidence="2 13">Cytoplasm</location>
    </subcellularLocation>
</comment>
<keyword evidence="8 13" id="KW-0067">ATP-binding</keyword>
<accession>A0ABT7QU78</accession>
<dbReference type="InterPro" id="IPR041872">
    <property type="entry name" value="Anticodon_Met"/>
</dbReference>
<evidence type="ECO:0000256" key="6">
    <source>
        <dbReference type="ARBA" id="ARBA00022598"/>
    </source>
</evidence>
<sequence length="658" mass="74812">MFKELHTMSCHKKSYITTPIYYVNDIAHIGHAYTTIIADTLARYSRMSGLDTFFLTGTDEHGQKIEEAAKARGKSTQAYADEISATFKNLWDDFDISYDKFIRTTDADHMKGVQKAFSIMHENGDIYKDTYKGHYCISCETFFPAIQLVDDEFCPECGKSTTIVEEESYFFKLSKYEDRLLKYYEEHPNFILPKSKRNEVIRFVEGGLQDLSITRTSFDWGVKLPEEMDDPKHVMYVWLDALMNYVTALGYGTDEANMDYWPARVQLIGKDILRFHAIYWPAFLMSLDLPLPTHIAAHGWWTRDGEKMSKSKGNVVNPREVANAYGLDNFRYFMLREVPFGGDGDFSQKALIDRINSDLGNDLGNLLNRLIGMSGKYFNGTVDSAHVSKYYQAELDEVHAALDTLEPLLFDMQIHRYLEELWRPLTVANKAIDMYQPWTLMKEGREEEAMALNGLIAAILAKVSIMLSPVMPEVCKKISNALHFTIDNASWNSMVKDTKLLETFTLEKIDPLFPRIEEPLLEQAEPVDVKEKEKAPKKEAPKEEKKEEGIALIGIDQFFQTSLKVGTVVKAEEVPKSKKLLLLQVDIGEDAPRQVVAGIKEWYSAEDMLNTQVCVVANLKPAKLMGLKSEGMLLAAKDENGLCMIRPEKPKTSGTPIG</sequence>
<protein>
    <recommendedName>
        <fullName evidence="13">Methionine--tRNA ligase</fullName>
        <ecNumber evidence="13">6.1.1.10</ecNumber>
    </recommendedName>
    <alternativeName>
        <fullName evidence="13">Methionyl-tRNA synthetase</fullName>
        <shortName evidence="13">MetRS</shortName>
    </alternativeName>
</protein>
<comment type="cofactor">
    <cofactor evidence="13">
        <name>Zn(2+)</name>
        <dbReference type="ChEBI" id="CHEBI:29105"/>
    </cofactor>
    <text evidence="13">Binds 1 zinc ion per subunit.</text>
</comment>
<keyword evidence="17" id="KW-1185">Reference proteome</keyword>
<keyword evidence="7 13" id="KW-0547">Nucleotide-binding</keyword>
<evidence type="ECO:0000256" key="1">
    <source>
        <dbReference type="ARBA" id="ARBA00003314"/>
    </source>
</evidence>
<feature type="binding site" evidence="13">
    <location>
        <position position="136"/>
    </location>
    <ligand>
        <name>Zn(2+)</name>
        <dbReference type="ChEBI" id="CHEBI:29105"/>
    </ligand>
</feature>
<evidence type="ECO:0000256" key="11">
    <source>
        <dbReference type="ARBA" id="ARBA00023146"/>
    </source>
</evidence>
<dbReference type="NCBIfam" id="TIGR00398">
    <property type="entry name" value="metG"/>
    <property type="match status" value="1"/>
</dbReference>
<evidence type="ECO:0000256" key="4">
    <source>
        <dbReference type="ARBA" id="ARBA00022490"/>
    </source>
</evidence>
<feature type="region of interest" description="Disordered" evidence="14">
    <location>
        <begin position="524"/>
        <end position="546"/>
    </location>
</feature>
<evidence type="ECO:0000256" key="14">
    <source>
        <dbReference type="SAM" id="MobiDB-lite"/>
    </source>
</evidence>
<dbReference type="NCBIfam" id="TIGR00399">
    <property type="entry name" value="metG_C_term"/>
    <property type="match status" value="1"/>
</dbReference>
<dbReference type="Gene3D" id="2.170.220.10">
    <property type="match status" value="1"/>
</dbReference>
<name>A0ABT7QU78_9BACT</name>
<comment type="similarity">
    <text evidence="13">Belongs to the class-I aminoacyl-tRNA synthetase family. MetG type 2A subfamily.</text>
</comment>
<dbReference type="Gene3D" id="2.40.50.140">
    <property type="entry name" value="Nucleic acid-binding proteins"/>
    <property type="match status" value="1"/>
</dbReference>
<comment type="caution">
    <text evidence="16">The sequence shown here is derived from an EMBL/GenBank/DDBJ whole genome shotgun (WGS) entry which is preliminary data.</text>
</comment>
<dbReference type="EC" id="6.1.1.10" evidence="13"/>
<feature type="domain" description="TRNA-binding" evidence="15">
    <location>
        <begin position="557"/>
        <end position="658"/>
    </location>
</feature>
<evidence type="ECO:0000256" key="2">
    <source>
        <dbReference type="ARBA" id="ARBA00004496"/>
    </source>
</evidence>
<dbReference type="PANTHER" id="PTHR43326:SF1">
    <property type="entry name" value="METHIONINE--TRNA LIGASE, MITOCHONDRIAL"/>
    <property type="match status" value="1"/>
</dbReference>
<evidence type="ECO:0000256" key="8">
    <source>
        <dbReference type="ARBA" id="ARBA00022840"/>
    </source>
</evidence>
<keyword evidence="13" id="KW-0479">Metal-binding</keyword>
<proteinExistence type="inferred from homology"/>
<dbReference type="InterPro" id="IPR009080">
    <property type="entry name" value="tRNAsynth_Ia_anticodon-bd"/>
</dbReference>
<dbReference type="InterPro" id="IPR004495">
    <property type="entry name" value="Met-tRNA-synth_bsu_C"/>
</dbReference>
<keyword evidence="4 13" id="KW-0963">Cytoplasm</keyword>
<evidence type="ECO:0000313" key="16">
    <source>
        <dbReference type="EMBL" id="MDM5264624.1"/>
    </source>
</evidence>
<dbReference type="HAMAP" id="MF_01228">
    <property type="entry name" value="Met_tRNA_synth_type2"/>
    <property type="match status" value="1"/>
</dbReference>
<comment type="caution">
    <text evidence="13">Lacks conserved residue(s) required for the propagation of feature annotation.</text>
</comment>
<comment type="subunit">
    <text evidence="3 13">Homodimer.</text>
</comment>
<dbReference type="CDD" id="cd07957">
    <property type="entry name" value="Anticodon_Ia_Met"/>
    <property type="match status" value="1"/>
</dbReference>
<evidence type="ECO:0000256" key="12">
    <source>
        <dbReference type="ARBA" id="ARBA00047364"/>
    </source>
</evidence>
<keyword evidence="11 13" id="KW-0030">Aminoacyl-tRNA synthetase</keyword>
<comment type="function">
    <text evidence="1 13">Is required not only for elongation of protein synthesis but also for the initiation of all mRNA translation through initiator tRNA(fMet) aminoacylation.</text>
</comment>
<comment type="catalytic activity">
    <reaction evidence="12 13">
        <text>tRNA(Met) + L-methionine + ATP = L-methionyl-tRNA(Met) + AMP + diphosphate</text>
        <dbReference type="Rhea" id="RHEA:13481"/>
        <dbReference type="Rhea" id="RHEA-COMP:9667"/>
        <dbReference type="Rhea" id="RHEA-COMP:9698"/>
        <dbReference type="ChEBI" id="CHEBI:30616"/>
        <dbReference type="ChEBI" id="CHEBI:33019"/>
        <dbReference type="ChEBI" id="CHEBI:57844"/>
        <dbReference type="ChEBI" id="CHEBI:78442"/>
        <dbReference type="ChEBI" id="CHEBI:78530"/>
        <dbReference type="ChEBI" id="CHEBI:456215"/>
        <dbReference type="EC" id="6.1.1.10"/>
    </reaction>
</comment>
<dbReference type="Pfam" id="PF19303">
    <property type="entry name" value="Anticodon_3"/>
    <property type="match status" value="1"/>
</dbReference>
<dbReference type="NCBIfam" id="NF008900">
    <property type="entry name" value="PRK12267.1"/>
    <property type="match status" value="1"/>
</dbReference>
<gene>
    <name evidence="13 16" type="primary">metG</name>
    <name evidence="16" type="ORF">PF327_10505</name>
</gene>
<evidence type="ECO:0000256" key="10">
    <source>
        <dbReference type="ARBA" id="ARBA00022917"/>
    </source>
</evidence>
<dbReference type="InterPro" id="IPR002547">
    <property type="entry name" value="tRNA-bd_dom"/>
</dbReference>
<evidence type="ECO:0000256" key="7">
    <source>
        <dbReference type="ARBA" id="ARBA00022741"/>
    </source>
</evidence>
<dbReference type="InterPro" id="IPR033911">
    <property type="entry name" value="MetRS_core"/>
</dbReference>
<dbReference type="Gene3D" id="1.10.730.10">
    <property type="entry name" value="Isoleucyl-tRNA Synthetase, Domain 1"/>
    <property type="match status" value="1"/>
</dbReference>
<evidence type="ECO:0000313" key="17">
    <source>
        <dbReference type="Proteomes" id="UP001169066"/>
    </source>
</evidence>
<dbReference type="InterPro" id="IPR023457">
    <property type="entry name" value="Met-tRNA_synth_2"/>
</dbReference>
<feature type="binding site" evidence="13">
    <location>
        <position position="139"/>
    </location>
    <ligand>
        <name>Zn(2+)</name>
        <dbReference type="ChEBI" id="CHEBI:29105"/>
    </ligand>
</feature>
<dbReference type="Pfam" id="PF09334">
    <property type="entry name" value="tRNA-synt_1g"/>
    <property type="match status" value="1"/>
</dbReference>
<dbReference type="InterPro" id="IPR014729">
    <property type="entry name" value="Rossmann-like_a/b/a_fold"/>
</dbReference>
<evidence type="ECO:0000256" key="3">
    <source>
        <dbReference type="ARBA" id="ARBA00011738"/>
    </source>
</evidence>
<dbReference type="InterPro" id="IPR015413">
    <property type="entry name" value="Methionyl/Leucyl_tRNA_Synth"/>
</dbReference>